<feature type="compositionally biased region" description="Polar residues" evidence="1">
    <location>
        <begin position="40"/>
        <end position="57"/>
    </location>
</feature>
<dbReference type="PANTHER" id="PTHR10480">
    <property type="entry name" value="PROTEIN UNC-13 HOMOLOG"/>
    <property type="match status" value="1"/>
</dbReference>
<feature type="region of interest" description="Disordered" evidence="1">
    <location>
        <begin position="2614"/>
        <end position="2725"/>
    </location>
</feature>
<feature type="compositionally biased region" description="Basic and acidic residues" evidence="1">
    <location>
        <begin position="1070"/>
        <end position="1088"/>
    </location>
</feature>
<dbReference type="InterPro" id="IPR027080">
    <property type="entry name" value="Unc-13"/>
</dbReference>
<accession>A0ABQ7TDM9</accession>
<feature type="compositionally biased region" description="Basic and acidic residues" evidence="1">
    <location>
        <begin position="2022"/>
        <end position="2035"/>
    </location>
</feature>
<evidence type="ECO:0000313" key="2">
    <source>
        <dbReference type="EMBL" id="KAH0627753.1"/>
    </source>
</evidence>
<feature type="compositionally biased region" description="Polar residues" evidence="1">
    <location>
        <begin position="597"/>
        <end position="607"/>
    </location>
</feature>
<dbReference type="PANTHER" id="PTHR10480:SF8">
    <property type="entry name" value="PROTEIN UNC-13 HOMOLOG B"/>
    <property type="match status" value="1"/>
</dbReference>
<feature type="compositionally biased region" description="Basic and acidic residues" evidence="1">
    <location>
        <begin position="868"/>
        <end position="881"/>
    </location>
</feature>
<feature type="compositionally biased region" description="Polar residues" evidence="1">
    <location>
        <begin position="106"/>
        <end position="121"/>
    </location>
</feature>
<feature type="region of interest" description="Disordered" evidence="1">
    <location>
        <begin position="2415"/>
        <end position="2459"/>
    </location>
</feature>
<feature type="compositionally biased region" description="Basic and acidic residues" evidence="1">
    <location>
        <begin position="2576"/>
        <end position="2587"/>
    </location>
</feature>
<feature type="region of interest" description="Disordered" evidence="1">
    <location>
        <begin position="2740"/>
        <end position="2769"/>
    </location>
</feature>
<feature type="region of interest" description="Disordered" evidence="1">
    <location>
        <begin position="672"/>
        <end position="736"/>
    </location>
</feature>
<feature type="compositionally biased region" description="Polar residues" evidence="1">
    <location>
        <begin position="994"/>
        <end position="1004"/>
    </location>
</feature>
<feature type="region of interest" description="Disordered" evidence="1">
    <location>
        <begin position="553"/>
        <end position="657"/>
    </location>
</feature>
<feature type="region of interest" description="Disordered" evidence="1">
    <location>
        <begin position="3042"/>
        <end position="3126"/>
    </location>
</feature>
<feature type="region of interest" description="Disordered" evidence="1">
    <location>
        <begin position="2269"/>
        <end position="2301"/>
    </location>
</feature>
<evidence type="ECO:0000256" key="1">
    <source>
        <dbReference type="SAM" id="MobiDB-lite"/>
    </source>
</evidence>
<feature type="compositionally biased region" description="Basic and acidic residues" evidence="1">
    <location>
        <begin position="2061"/>
        <end position="2073"/>
    </location>
</feature>
<feature type="compositionally biased region" description="Low complexity" evidence="1">
    <location>
        <begin position="2202"/>
        <end position="2213"/>
    </location>
</feature>
<feature type="region of interest" description="Disordered" evidence="1">
    <location>
        <begin position="3138"/>
        <end position="3328"/>
    </location>
</feature>
<feature type="region of interest" description="Disordered" evidence="1">
    <location>
        <begin position="2973"/>
        <end position="2996"/>
    </location>
</feature>
<feature type="compositionally biased region" description="Polar residues" evidence="1">
    <location>
        <begin position="319"/>
        <end position="332"/>
    </location>
</feature>
<feature type="compositionally biased region" description="Basic and acidic residues" evidence="1">
    <location>
        <begin position="850"/>
        <end position="860"/>
    </location>
</feature>
<feature type="compositionally biased region" description="Polar residues" evidence="1">
    <location>
        <begin position="472"/>
        <end position="486"/>
    </location>
</feature>
<feature type="region of interest" description="Disordered" evidence="1">
    <location>
        <begin position="2343"/>
        <end position="2376"/>
    </location>
</feature>
<feature type="compositionally biased region" description="Basic and acidic residues" evidence="1">
    <location>
        <begin position="2681"/>
        <end position="2693"/>
    </location>
</feature>
<feature type="region of interest" description="Disordered" evidence="1">
    <location>
        <begin position="1205"/>
        <end position="1232"/>
    </location>
</feature>
<feature type="region of interest" description="Disordered" evidence="1">
    <location>
        <begin position="759"/>
        <end position="948"/>
    </location>
</feature>
<feature type="compositionally biased region" description="Basic and acidic residues" evidence="1">
    <location>
        <begin position="1005"/>
        <end position="1014"/>
    </location>
</feature>
<feature type="compositionally biased region" description="Basic and acidic residues" evidence="1">
    <location>
        <begin position="3141"/>
        <end position="3151"/>
    </location>
</feature>
<gene>
    <name evidence="2" type="ORF">JD844_008040</name>
</gene>
<feature type="compositionally biased region" description="Polar residues" evidence="1">
    <location>
        <begin position="2496"/>
        <end position="2509"/>
    </location>
</feature>
<feature type="compositionally biased region" description="Basic and acidic residues" evidence="1">
    <location>
        <begin position="672"/>
        <end position="691"/>
    </location>
</feature>
<feature type="region of interest" description="Disordered" evidence="1">
    <location>
        <begin position="28"/>
        <end position="57"/>
    </location>
</feature>
<feature type="compositionally biased region" description="Basic and acidic residues" evidence="1">
    <location>
        <begin position="2892"/>
        <end position="2906"/>
    </location>
</feature>
<dbReference type="EMBL" id="JAIPUX010000439">
    <property type="protein sequence ID" value="KAH0627753.1"/>
    <property type="molecule type" value="Genomic_DNA"/>
</dbReference>
<organism evidence="2 3">
    <name type="scientific">Phrynosoma platyrhinos</name>
    <name type="common">Desert horned lizard</name>
    <dbReference type="NCBI Taxonomy" id="52577"/>
    <lineage>
        <taxon>Eukaryota</taxon>
        <taxon>Metazoa</taxon>
        <taxon>Chordata</taxon>
        <taxon>Craniata</taxon>
        <taxon>Vertebrata</taxon>
        <taxon>Euteleostomi</taxon>
        <taxon>Lepidosauria</taxon>
        <taxon>Squamata</taxon>
        <taxon>Bifurcata</taxon>
        <taxon>Unidentata</taxon>
        <taxon>Episquamata</taxon>
        <taxon>Toxicofera</taxon>
        <taxon>Iguania</taxon>
        <taxon>Phrynosomatidae</taxon>
        <taxon>Phrynosomatinae</taxon>
        <taxon>Phrynosoma</taxon>
    </lineage>
</organism>
<feature type="region of interest" description="Disordered" evidence="1">
    <location>
        <begin position="1797"/>
        <end position="1918"/>
    </location>
</feature>
<feature type="compositionally biased region" description="Basic and acidic residues" evidence="1">
    <location>
        <begin position="28"/>
        <end position="39"/>
    </location>
</feature>
<feature type="compositionally biased region" description="Basic and acidic residues" evidence="1">
    <location>
        <begin position="2655"/>
        <end position="2670"/>
    </location>
</feature>
<evidence type="ECO:0000313" key="3">
    <source>
        <dbReference type="Proteomes" id="UP000826234"/>
    </source>
</evidence>
<feature type="compositionally biased region" description="Low complexity" evidence="1">
    <location>
        <begin position="3098"/>
        <end position="3109"/>
    </location>
</feature>
<comment type="caution">
    <text evidence="2">The sequence shown here is derived from an EMBL/GenBank/DDBJ whole genome shotgun (WGS) entry which is preliminary data.</text>
</comment>
<feature type="region of interest" description="Disordered" evidence="1">
    <location>
        <begin position="1692"/>
        <end position="1754"/>
    </location>
</feature>
<feature type="compositionally biased region" description="Basic and acidic residues" evidence="1">
    <location>
        <begin position="1969"/>
        <end position="1982"/>
    </location>
</feature>
<feature type="compositionally biased region" description="Basic and acidic residues" evidence="1">
    <location>
        <begin position="2437"/>
        <end position="2459"/>
    </location>
</feature>
<feature type="compositionally biased region" description="Basic and acidic residues" evidence="1">
    <location>
        <begin position="3268"/>
        <end position="3300"/>
    </location>
</feature>
<feature type="region of interest" description="Disordered" evidence="1">
    <location>
        <begin position="1930"/>
        <end position="2255"/>
    </location>
</feature>
<feature type="compositionally biased region" description="Polar residues" evidence="1">
    <location>
        <begin position="830"/>
        <end position="849"/>
    </location>
</feature>
<feature type="compositionally biased region" description="Acidic residues" evidence="1">
    <location>
        <begin position="3161"/>
        <end position="3171"/>
    </location>
</feature>
<sequence length="3355" mass="364334">MLPVLFRVPCMLELHFVLVKRSFEDHDSAVDDRDSDYRSETSNSIPPPYHTTSQPNASVHQFPVASRLQQQGVSRDPCMESGHGYDLDYHERTAIRRYDSLDSTVSGRTDLESASQSSKMTSRQLSLESRHSLELSDSQEPLVSNGKIRIIPFDYEVDQEEYDENYEELGKQLIEDFLDKSNRTRSWQETKSPRLSKKQNFSHHERSRFSQKVGTESGSPGIPCYPEEYDTIDRRRKKKLRYNNFEERKLTGVQNNNILRLPPATISSGSVQTRTERNVRLDYDEVEKYGSSPIESEEQLPVYPVLRPYKNGFLVKSGKLSNNKQGNRNTGSVRFGGEDRMLPEPPANCFMPLGALEEFDSSASDELQYSPVSDEDELEEIAILSQALCESNIHYLAENHTGSSTSLLQREKKGHLGRGGKHGFLKQDLTLSPVEEPTEEYVDAMDELQCLVETVSEYLHEKEEEISKFGTLPQNNNTNEPTSIKLASSDKLVEKGTSSEHTKPPAEDNQSTKGLSEALPDLTGVKNTVNSLFSSLTEKVGSGTKHLTASVEKLVSSTPEKSDGPSEGGITSLFSNKPKPDGPSPEGKASSKAEIMVSTTSPSLTQNKCEKGTGEISVGLSEKAKVDEKASSVPGAQDPSASSTQGQPSSQNADSVVNSLLGIFNPLKIFSEKEAPKKETVKPEEPLKAEASHTVASETKASEKPCEDNNRKPTNPPAEVSKSETDTTVSSGPVSSIFGKLSSSVSSFSLKAGFESLAVSKQPADPQKSSAAPPVSNQPDKMVKEQPDTSRNQHPARNVLENKASDGKKAAQPTEQGGPPDNFFSPLKKSFSQLFASSSEVPPSSNQTDKTVKEHPDTSRNHPPAGKVLEHKPSDGKKEANAHPSEQGEPADSFFNPLKKSFSQLLLPSSAESVPKETPLGLGKGHKSEDDVRKTFSASGEPNFPFTGKLQIPFLSSFGFSDKQQEDKEKPGIFTSILKVASAENLLASKDQPDQQQRLSVKPQNTEKDQKSNRSEPVGMDSSKSPLVPDVPGSKEEPKRKKDTGKADGLHDPGGGNKNRVASGSSKVTQVEHDHSIIQDHTDPKCKEAGVAAAVPKESELNAAVGKSMPASRIRERKAMDDPQKKPTQQGLLSGLFHLSSSDHVTQKEDLNVKHETDNQKSSQQPGLLSGLFKFASNENLSEVKPEKTKTGSLGGIMKIFERGEEEPCSGEKPLSSHTALSSQESAGGKQETPNFIRNLMHRPKEIAVERVVETSMTNGHLPNTRLSKMENEHMPLHQHSLSQNGLNSQENVQDLSRKPTVYRQDIDSNLYQTISHEKSNEFLNSSLLNNKLNGQTGQYLAFEETRSCSSFDWEYDLGDFSTVAHQVSLPVYYVLHQNSVPVADFLDWADSNETVMNLCKKDGNANVVDWRSNANFDAQSLDFSVLSHESFDQFGFQDICLEESEMWATHSLNGNLPSFESSCVLEDMPMDLSYTSYDGNMWTLIDQDSLSLDGSFVYSSYSQEYQDWLMLLEHGVWWPSEDGVCGYYMYSDGQYVYSLLTDATGQYVYVCTPDTYTQPDYWDYDYPKDTLQNMVLEDDTVAVCGFKVPLDNEDELFWFAEEEPLDNYYVNKPLDLSVALQRSDQLMNMNLETFSQMFEESIYSQREQPLDFSGYKLQKLKVDFRPEREPEGYSEEPPLTLDLRVNSRIASGGRRKEEAQPRHPDTTPAAATVSESGQSRRFGFHIFQSSAKSEPPVAPQSVPEVKTAEEEKKPRVNKVTSLFSTLGGLIGKGSDGPESLEDAAVKKAGTHSVLLEHKNEAVSTTTPRKIREDTQISQPVVERDSEVKNTTSSVKPDSVKHKKPVPSQSIIHQKRAHLARSPSQFGMGPTDSKPGCLEESVKPAPIPSQQRPKVSSDEPKRTQPVPGQTATEAEGTLLKSALKMFSLGEDTSTSAPSDKGQAPGFFDFFKTQVNKVPQPSPAPPSSQMRKEPEKKPPEKTEPAGISSFFGSIGDLFKVDAAPSPPSTTVPTKSGSQSSLGTKERMDQHSTDPRKSPAPGSPVPPGQAGVAVAKKPISYNEEPHRMVGKDIVEQKQIPTGNVDQKPFMARDHKPLVAGDHKPPMAGDHKHPIAGDHKPPMAGDHKPPMHAGPGIGQTGQPPVTPQGPAASPGQQRGAQLGPMPNKAQPVKPTQPPRDSGFSLPFGFSPATPSKPQQTGQQPSAARSLFSFFSAPEKPTAPPPTASQAKPPEAEGLFKIPSFMSGGTPAKKNVSQSSSSFSFFNLTSFLDEKPPAAPEKGNLAKPHPQPANKLAEPPLQQPSVKPYMKQCVSVDLGIGTARQQNLGKQEATAAGIIEAVLGKQEAGGLKSKPSEPEASVVEHAAESVSGSGVSGEQNLEKLEVETGMAEAMAGEQETPGLQGKAVGSNALVYEHIAGEGASEARNEEGLPSGPSQPLQDKRKREDEPVYPEPIHEVPKLQEDSVCFPLEIPKPSGNLDEGTEKIYSNEKEVAPSVRNEISGSAKPSSDADQISVDVTVAAASEDPSQKMVPEGKPYESEANLLEPKQLNNIPSNAGVQQAQGQKPLPKIPAASNLQEKPKELESEKSVLDSSVEMFSSFMTKMKPTKTLSGFFPQAPAPAASGAQKKSTSFFGLSSLPSGPSPSFTSDLFGIFKGATEETPKVPKPPDTKEAVSPGPGKGATKQDKSPKTEQTEIKAQNVPKQQGDMLRGETLNTSSIVKQDGTLLLPDDKLAKECTLEMEAEASEISENNQEPPPNASETLVSSKDQGPEMVQLDTNLLTSDETGHIDLCSQERDGAVDAEAAGMLERTEGGMETLGDVSVPSVLGEEMEASIDKMEMNSTQEPEPMVEKAGGNETEATMGKEAIKSDADVDVCPPETLETLEGESKAAGNEVHRLFHEDLDRGPDVKSTSPGQKEPLETPEAAPLKSSLHNKGKPASVPTDGSSTKPIFEIPSMPTLPKFSFMPSAESNKSFGSFFSPQPPSAGKNATEPGLMSSFNKFSSSLFGGGSEEKAAKAESIQGGAVFGKKLDFSLPWQKDAKEVCVKKEPEAPPKSASKQDVPPNASSQLDSQGPQTVSKEAEEVLDAISMEGSPNLSSADQAAAQPVDPDLSSKQSDNLTKEGLDGSVSAVSLVFGQEVEIEGAKEPEEKLDAVPTEPSDFSLEELREESECFQDQTEQKESLPCPEVETLAPGLQPDEGSSPEPPKKKRPLTESLLSHSPASSSKFGSSCNISRGSSQLSELDHLHGSAPGSEHEDEFPEGLSAAPHQTEDHKSSCKQHEAQEVHSERGEVLEGEEKEKGPAPASQPPLEVEKPKEIAAKQSVSCPEEGETLLFPPARARWIRAINKVRLQFQEL</sequence>
<feature type="compositionally biased region" description="Basic and acidic residues" evidence="1">
    <location>
        <begin position="1113"/>
        <end position="1125"/>
    </location>
</feature>
<feature type="compositionally biased region" description="Low complexity" evidence="1">
    <location>
        <begin position="2614"/>
        <end position="2646"/>
    </location>
</feature>
<keyword evidence="3" id="KW-1185">Reference proteome</keyword>
<feature type="region of interest" description="Disordered" evidence="1">
    <location>
        <begin position="317"/>
        <end position="340"/>
    </location>
</feature>
<feature type="region of interest" description="Disordered" evidence="1">
    <location>
        <begin position="467"/>
        <end position="522"/>
    </location>
</feature>
<feature type="compositionally biased region" description="Polar residues" evidence="1">
    <location>
        <begin position="3225"/>
        <end position="3240"/>
    </location>
</feature>
<feature type="compositionally biased region" description="Low complexity" evidence="1">
    <location>
        <begin position="2137"/>
        <end position="2149"/>
    </location>
</feature>
<feature type="compositionally biased region" description="Basic and acidic residues" evidence="1">
    <location>
        <begin position="700"/>
        <end position="711"/>
    </location>
</feature>
<feature type="compositionally biased region" description="Polar residues" evidence="1">
    <location>
        <begin position="639"/>
        <end position="657"/>
    </location>
</feature>
<feature type="compositionally biased region" description="Polar residues" evidence="1">
    <location>
        <begin position="767"/>
        <end position="779"/>
    </location>
</feature>
<feature type="compositionally biased region" description="Low complexity" evidence="1">
    <location>
        <begin position="3214"/>
        <end position="3224"/>
    </location>
</feature>
<protein>
    <recommendedName>
        <fullName evidence="4">Unc-13 homolog B</fullName>
    </recommendedName>
</protein>
<feature type="compositionally biased region" description="Polar residues" evidence="1">
    <location>
        <begin position="3063"/>
        <end position="3077"/>
    </location>
</feature>
<feature type="compositionally biased region" description="Basic and acidic residues" evidence="1">
    <location>
        <begin position="1033"/>
        <end position="1051"/>
    </location>
</feature>
<feature type="compositionally biased region" description="Polar residues" evidence="1">
    <location>
        <begin position="1216"/>
        <end position="1232"/>
    </location>
</feature>
<feature type="region of interest" description="Disordered" evidence="1">
    <location>
        <begin position="106"/>
        <end position="138"/>
    </location>
</feature>
<proteinExistence type="predicted"/>
<feature type="compositionally biased region" description="Polar residues" evidence="1">
    <location>
        <begin position="2546"/>
        <end position="2561"/>
    </location>
</feature>
<reference evidence="2 3" key="1">
    <citation type="journal article" date="2022" name="Gigascience">
        <title>A chromosome-level genome assembly and annotation of the desert horned lizard, Phrynosoma platyrhinos, provides insight into chromosomal rearrangements among reptiles.</title>
        <authorList>
            <person name="Koochekian N."/>
            <person name="Ascanio A."/>
            <person name="Farleigh K."/>
            <person name="Card D.C."/>
            <person name="Schield D.R."/>
            <person name="Castoe T.A."/>
            <person name="Jezkova T."/>
        </authorList>
    </citation>
    <scope>NUCLEOTIDE SEQUENCE [LARGE SCALE GENOMIC DNA]</scope>
    <source>
        <strain evidence="2">NK-2021</strain>
    </source>
</reference>
<feature type="compositionally biased region" description="Polar residues" evidence="1">
    <location>
        <begin position="1060"/>
        <end position="1069"/>
    </location>
</feature>
<feature type="compositionally biased region" description="Basic and acidic residues" evidence="1">
    <location>
        <begin position="491"/>
        <end position="506"/>
    </location>
</feature>
<feature type="region of interest" description="Disordered" evidence="1">
    <location>
        <begin position="988"/>
        <end position="1134"/>
    </location>
</feature>
<feature type="compositionally biased region" description="Polar residues" evidence="1">
    <location>
        <begin position="2189"/>
        <end position="2201"/>
    </location>
</feature>
<evidence type="ECO:0008006" key="4">
    <source>
        <dbReference type="Google" id="ProtNLM"/>
    </source>
</evidence>
<name>A0ABQ7TDM9_PHRPL</name>
<feature type="compositionally biased region" description="Polar residues" evidence="1">
    <location>
        <begin position="901"/>
        <end position="912"/>
    </location>
</feature>
<feature type="region of interest" description="Disordered" evidence="1">
    <location>
        <begin position="2837"/>
        <end position="2856"/>
    </location>
</feature>
<feature type="region of interest" description="Disordered" evidence="1">
    <location>
        <begin position="2486"/>
        <end position="2587"/>
    </location>
</feature>
<feature type="compositionally biased region" description="Polar residues" evidence="1">
    <location>
        <begin position="2746"/>
        <end position="2766"/>
    </location>
</feature>
<feature type="compositionally biased region" description="Basic and acidic residues" evidence="1">
    <location>
        <begin position="2088"/>
        <end position="2126"/>
    </location>
</feature>
<dbReference type="Proteomes" id="UP000826234">
    <property type="component" value="Unassembled WGS sequence"/>
</dbReference>
<feature type="region of interest" description="Disordered" evidence="1">
    <location>
        <begin position="2881"/>
        <end position="2952"/>
    </location>
</feature>
<feature type="region of interest" description="Disordered" evidence="1">
    <location>
        <begin position="184"/>
        <end position="227"/>
    </location>
</feature>
<feature type="compositionally biased region" description="Basic and acidic residues" evidence="1">
    <location>
        <begin position="1695"/>
        <end position="1706"/>
    </location>
</feature>